<dbReference type="STRING" id="5217.A0A4Q1BCU0"/>
<protein>
    <recommendedName>
        <fullName evidence="4">AMP-dependent synthetase/ligase domain-containing protein</fullName>
    </recommendedName>
</protein>
<dbReference type="OMA" id="FVNAFTH"/>
<dbReference type="AlphaFoldDB" id="A0A4Q1BCU0"/>
<keyword evidence="1" id="KW-1133">Transmembrane helix</keyword>
<dbReference type="Proteomes" id="UP000289152">
    <property type="component" value="Unassembled WGS sequence"/>
</dbReference>
<reference evidence="2 3" key="1">
    <citation type="submission" date="2016-06" db="EMBL/GenBank/DDBJ databases">
        <title>Evolution of pathogenesis and genome organization in the Tremellales.</title>
        <authorList>
            <person name="Cuomo C."/>
            <person name="Litvintseva A."/>
            <person name="Heitman J."/>
            <person name="Chen Y."/>
            <person name="Sun S."/>
            <person name="Springer D."/>
            <person name="Dromer F."/>
            <person name="Young S."/>
            <person name="Zeng Q."/>
            <person name="Chapman S."/>
            <person name="Gujja S."/>
            <person name="Saif S."/>
            <person name="Birren B."/>
        </authorList>
    </citation>
    <scope>NUCLEOTIDE SEQUENCE [LARGE SCALE GENOMIC DNA]</scope>
    <source>
        <strain evidence="2 3">ATCC 28783</strain>
    </source>
</reference>
<dbReference type="VEuPathDB" id="FungiDB:TREMEDRAFT_72985"/>
<gene>
    <name evidence="2" type="ORF">M231_06039</name>
</gene>
<evidence type="ECO:0000313" key="2">
    <source>
        <dbReference type="EMBL" id="RXK36652.1"/>
    </source>
</evidence>
<dbReference type="EMBL" id="SDIL01000090">
    <property type="protein sequence ID" value="RXK36652.1"/>
    <property type="molecule type" value="Genomic_DNA"/>
</dbReference>
<dbReference type="InParanoid" id="A0A4Q1BCU0"/>
<proteinExistence type="predicted"/>
<keyword evidence="3" id="KW-1185">Reference proteome</keyword>
<name>A0A4Q1BCU0_TREME</name>
<keyword evidence="1" id="KW-0812">Transmembrane</keyword>
<evidence type="ECO:0000313" key="3">
    <source>
        <dbReference type="Proteomes" id="UP000289152"/>
    </source>
</evidence>
<organism evidence="2 3">
    <name type="scientific">Tremella mesenterica</name>
    <name type="common">Jelly fungus</name>
    <dbReference type="NCBI Taxonomy" id="5217"/>
    <lineage>
        <taxon>Eukaryota</taxon>
        <taxon>Fungi</taxon>
        <taxon>Dikarya</taxon>
        <taxon>Basidiomycota</taxon>
        <taxon>Agaricomycotina</taxon>
        <taxon>Tremellomycetes</taxon>
        <taxon>Tremellales</taxon>
        <taxon>Tremellaceae</taxon>
        <taxon>Tremella</taxon>
    </lineage>
</organism>
<comment type="caution">
    <text evidence="2">The sequence shown here is derived from an EMBL/GenBank/DDBJ whole genome shotgun (WGS) entry which is preliminary data.</text>
</comment>
<evidence type="ECO:0000256" key="1">
    <source>
        <dbReference type="SAM" id="Phobius"/>
    </source>
</evidence>
<accession>A0A4Q1BCU0</accession>
<sequence>MAFDLVIDNLTVFFLTVFAALLIWHRFFYQPQPLVHPLLLGKQSEVSSVRREGETGVYRSWATGQGTPLTVRPASTLKTVQDVVQAPKGVPSVVPRCILDTSLTDEALQEILRLLPIGLQTLYPTLSTSPTAPTPILTLLPPSPTTSLPLLLLYLSSPPCSPLVVLPSPTLLTTALTATCHPRPGLVVVHASIADDVLEQVLEDCHTSAGVLLVGDERKEKTDVMGSATSRGMTVHWWEEIWDAAEARSSTTPLPDAHFSDVHSYFYNIPKDDAPVAIVKVTHMNVTAGIAALLSLFPADKRPTAALGDVVASAVRLDTPLGMSIALASLWSAAGFRMIGHPTPTWEPTEGGEAAELEQIADTTSGLPKPSILFITSEHHLSLLTELQTSFVAHPLSAFAARHQTQSIRAGHVSRGGLLDRYLFRNVREGMLGGVAGERLRAVIVVGDGPPADSLGMSHLLLSLPLTRLHPSFYATGPIFVSHFYDLQTPASSLQRMVSKVEDAVEERAHVGPPATNIEVILKGEEVHLNREDGYALEGEVFVRGPSVLERIDPASPGTAEGWMDIGEKAKVQTNGTFVMMSPIM</sequence>
<keyword evidence="1" id="KW-0472">Membrane</keyword>
<dbReference type="OrthoDB" id="1700726at2759"/>
<evidence type="ECO:0008006" key="4">
    <source>
        <dbReference type="Google" id="ProtNLM"/>
    </source>
</evidence>
<feature type="transmembrane region" description="Helical" evidence="1">
    <location>
        <begin position="6"/>
        <end position="24"/>
    </location>
</feature>